<dbReference type="CDD" id="cd17546">
    <property type="entry name" value="REC_hyHK_CKI1_RcsC-like"/>
    <property type="match status" value="1"/>
</dbReference>
<dbReference type="InterPro" id="IPR000014">
    <property type="entry name" value="PAS"/>
</dbReference>
<proteinExistence type="predicted"/>
<dbReference type="Pfam" id="PF00072">
    <property type="entry name" value="Response_reg"/>
    <property type="match status" value="1"/>
</dbReference>
<dbReference type="Gene3D" id="1.10.287.130">
    <property type="match status" value="1"/>
</dbReference>
<feature type="transmembrane region" description="Helical" evidence="9">
    <location>
        <begin position="147"/>
        <end position="168"/>
    </location>
</feature>
<dbReference type="SMART" id="SM00388">
    <property type="entry name" value="HisKA"/>
    <property type="match status" value="1"/>
</dbReference>
<dbReference type="PROSITE" id="PS50113">
    <property type="entry name" value="PAC"/>
    <property type="match status" value="1"/>
</dbReference>
<evidence type="ECO:0000259" key="13">
    <source>
        <dbReference type="PROSITE" id="PS50885"/>
    </source>
</evidence>
<dbReference type="EMBL" id="JBDPZD010000002">
    <property type="protein sequence ID" value="MEO3691914.1"/>
    <property type="molecule type" value="Genomic_DNA"/>
</dbReference>
<gene>
    <name evidence="14" type="ORF">ABDJ85_10565</name>
</gene>
<dbReference type="Pfam" id="PF00512">
    <property type="entry name" value="HisKA"/>
    <property type="match status" value="1"/>
</dbReference>
<dbReference type="PROSITE" id="PS50109">
    <property type="entry name" value="HIS_KIN"/>
    <property type="match status" value="1"/>
</dbReference>
<evidence type="ECO:0000313" key="14">
    <source>
        <dbReference type="EMBL" id="MEO3691914.1"/>
    </source>
</evidence>
<feature type="modified residue" description="4-aspartylphosphate" evidence="8">
    <location>
        <position position="697"/>
    </location>
</feature>
<keyword evidence="7" id="KW-0902">Two-component regulatory system</keyword>
<dbReference type="CDD" id="cd00130">
    <property type="entry name" value="PAS"/>
    <property type="match status" value="1"/>
</dbReference>
<dbReference type="PROSITE" id="PS50885">
    <property type="entry name" value="HAMP"/>
    <property type="match status" value="1"/>
</dbReference>
<evidence type="ECO:0000256" key="8">
    <source>
        <dbReference type="PROSITE-ProRule" id="PRU00169"/>
    </source>
</evidence>
<dbReference type="InterPro" id="IPR001789">
    <property type="entry name" value="Sig_transdc_resp-reg_receiver"/>
</dbReference>
<feature type="domain" description="Response regulatory" evidence="11">
    <location>
        <begin position="648"/>
        <end position="765"/>
    </location>
</feature>
<dbReference type="SUPFAM" id="SSF52172">
    <property type="entry name" value="CheY-like"/>
    <property type="match status" value="1"/>
</dbReference>
<comment type="caution">
    <text evidence="14">The sequence shown here is derived from an EMBL/GenBank/DDBJ whole genome shotgun (WGS) entry which is preliminary data.</text>
</comment>
<dbReference type="GO" id="GO:0005524">
    <property type="term" value="F:ATP binding"/>
    <property type="evidence" value="ECO:0007669"/>
    <property type="project" value="UniProtKB-KW"/>
</dbReference>
<evidence type="ECO:0000256" key="1">
    <source>
        <dbReference type="ARBA" id="ARBA00000085"/>
    </source>
</evidence>
<dbReference type="InterPro" id="IPR005467">
    <property type="entry name" value="His_kinase_dom"/>
</dbReference>
<dbReference type="CDD" id="cd06225">
    <property type="entry name" value="HAMP"/>
    <property type="match status" value="1"/>
</dbReference>
<feature type="transmembrane region" description="Helical" evidence="9">
    <location>
        <begin position="12"/>
        <end position="35"/>
    </location>
</feature>
<evidence type="ECO:0000256" key="2">
    <source>
        <dbReference type="ARBA" id="ARBA00004370"/>
    </source>
</evidence>
<comment type="subcellular location">
    <subcellularLocation>
        <location evidence="2">Membrane</location>
    </subcellularLocation>
</comment>
<keyword evidence="9" id="KW-1133">Transmembrane helix</keyword>
<dbReference type="SUPFAM" id="SSF55874">
    <property type="entry name" value="ATPase domain of HSP90 chaperone/DNA topoisomerase II/histidine kinase"/>
    <property type="match status" value="1"/>
</dbReference>
<dbReference type="Gene3D" id="6.10.340.10">
    <property type="match status" value="1"/>
</dbReference>
<dbReference type="CDD" id="cd00082">
    <property type="entry name" value="HisKA"/>
    <property type="match status" value="1"/>
</dbReference>
<dbReference type="InterPro" id="IPR003660">
    <property type="entry name" value="HAMP_dom"/>
</dbReference>
<name>A0ABV0G2J0_9BURK</name>
<dbReference type="InterPro" id="IPR013655">
    <property type="entry name" value="PAS_fold_3"/>
</dbReference>
<protein>
    <recommendedName>
        <fullName evidence="3">histidine kinase</fullName>
        <ecNumber evidence="3">2.7.13.3</ecNumber>
    </recommendedName>
</protein>
<dbReference type="SUPFAM" id="SSF158472">
    <property type="entry name" value="HAMP domain-like"/>
    <property type="match status" value="1"/>
</dbReference>
<dbReference type="InterPro" id="IPR000700">
    <property type="entry name" value="PAS-assoc_C"/>
</dbReference>
<evidence type="ECO:0000256" key="6">
    <source>
        <dbReference type="ARBA" id="ARBA00022777"/>
    </source>
</evidence>
<keyword evidence="4 8" id="KW-0597">Phosphoprotein</keyword>
<dbReference type="SUPFAM" id="SSF55785">
    <property type="entry name" value="PYP-like sensor domain (PAS domain)"/>
    <property type="match status" value="1"/>
</dbReference>
<dbReference type="InterPro" id="IPR011006">
    <property type="entry name" value="CheY-like_superfamily"/>
</dbReference>
<evidence type="ECO:0000259" key="12">
    <source>
        <dbReference type="PROSITE" id="PS50113"/>
    </source>
</evidence>
<dbReference type="SMART" id="SM00304">
    <property type="entry name" value="HAMP"/>
    <property type="match status" value="1"/>
</dbReference>
<dbReference type="Pfam" id="PF02518">
    <property type="entry name" value="HATPase_c"/>
    <property type="match status" value="1"/>
</dbReference>
<dbReference type="Gene3D" id="3.30.450.20">
    <property type="entry name" value="PAS domain"/>
    <property type="match status" value="1"/>
</dbReference>
<feature type="domain" description="HAMP" evidence="13">
    <location>
        <begin position="170"/>
        <end position="222"/>
    </location>
</feature>
<dbReference type="InterPro" id="IPR036097">
    <property type="entry name" value="HisK_dim/P_sf"/>
</dbReference>
<feature type="domain" description="PAC" evidence="12">
    <location>
        <begin position="306"/>
        <end position="357"/>
    </location>
</feature>
<dbReference type="PANTHER" id="PTHR45339">
    <property type="entry name" value="HYBRID SIGNAL TRANSDUCTION HISTIDINE KINASE J"/>
    <property type="match status" value="1"/>
</dbReference>
<keyword evidence="5" id="KW-0808">Transferase</keyword>
<dbReference type="InterPro" id="IPR035965">
    <property type="entry name" value="PAS-like_dom_sf"/>
</dbReference>
<dbReference type="RefSeq" id="WP_347704721.1">
    <property type="nucleotide sequence ID" value="NZ_JBDPZD010000002.1"/>
</dbReference>
<dbReference type="InterPro" id="IPR003594">
    <property type="entry name" value="HATPase_dom"/>
</dbReference>
<dbReference type="EC" id="2.7.13.3" evidence="3"/>
<evidence type="ECO:0000256" key="7">
    <source>
        <dbReference type="ARBA" id="ARBA00023012"/>
    </source>
</evidence>
<evidence type="ECO:0000259" key="10">
    <source>
        <dbReference type="PROSITE" id="PS50109"/>
    </source>
</evidence>
<dbReference type="SMART" id="SM00448">
    <property type="entry name" value="REC"/>
    <property type="match status" value="1"/>
</dbReference>
<keyword evidence="14" id="KW-0547">Nucleotide-binding</keyword>
<accession>A0ABV0G2J0</accession>
<keyword evidence="6" id="KW-0418">Kinase</keyword>
<keyword evidence="14" id="KW-0067">ATP-binding</keyword>
<keyword evidence="9" id="KW-0472">Membrane</keyword>
<dbReference type="PROSITE" id="PS50110">
    <property type="entry name" value="RESPONSE_REGULATORY"/>
    <property type="match status" value="1"/>
</dbReference>
<dbReference type="InterPro" id="IPR004358">
    <property type="entry name" value="Sig_transdc_His_kin-like_C"/>
</dbReference>
<organism evidence="14 15">
    <name type="scientific">Roseateles paludis</name>
    <dbReference type="NCBI Taxonomy" id="3145238"/>
    <lineage>
        <taxon>Bacteria</taxon>
        <taxon>Pseudomonadati</taxon>
        <taxon>Pseudomonadota</taxon>
        <taxon>Betaproteobacteria</taxon>
        <taxon>Burkholderiales</taxon>
        <taxon>Sphaerotilaceae</taxon>
        <taxon>Roseateles</taxon>
    </lineage>
</organism>
<sequence>MTRKTSASLSVALAFGAVAGLLVPALLVGGLWMGLRDQQQAEAALQRELESRLDVLASSMPELLWNLDTVAAREVVAAIVKSPEVVRVSIRDAASSQPFLERQYPERRRGQSLTGKRDVLRGDALIGQVEVELDDHLNREAVTRQRWLYGMTVSGQLLASLLLVLWLLRSRVFRPLRELEDFAQGLAGGNFTTPVSLPRDDEIGRLGGHLEHMRGALQTQFSAQHALIERLRGMAETVPGVVFQLRRLPQGGYRFDYVSEAIREYFLLGSAELTDSADAWFARIDAADRATVRAALEVSARSLGPWQQEFRTQHGDGSERWMYANAIAQKQLDGSVLWHGFLTDISRQRRDALELERYRHHLEELVQARTAALAEATSAAQAASLAKSAFLANMSHEIRTPMNAIIGLTYLAQGDANEPEQRERLSRVAEAAEHLLGIINNVLDFSKIEAGKVQLERREFRLESVLDNVASMVAQSAASKGLRVEVDIAPDLHDTPLLGDPQRITEILLNFAGNAVKFTDLGFVRLSARQDADHSTEERVGLLIEVEDSGIGIDSEAQLRLFRDFEQADSSTTRRYGGTGLGLAICRRLAELMNGSVGLRSSPGQGSQFWLRLRLDRATPEPESAELAPISHDLQSARALLAPWAQARILIAEDNLVNQEVALAMLANAGLSADVAADGREAVEMFEHGDYALVLMDVQMPVMDGLDATRAIRQLPDKGTAVPIIAMTANAFDEERQRCIDAGMDDHIGKPVSAEQLFLTLHAWLSGKQQVKGRATP</sequence>
<evidence type="ECO:0000256" key="5">
    <source>
        <dbReference type="ARBA" id="ARBA00022679"/>
    </source>
</evidence>
<keyword evidence="15" id="KW-1185">Reference proteome</keyword>
<dbReference type="CDD" id="cd16922">
    <property type="entry name" value="HATPase_EvgS-ArcB-TorS-like"/>
    <property type="match status" value="1"/>
</dbReference>
<evidence type="ECO:0000256" key="4">
    <source>
        <dbReference type="ARBA" id="ARBA00022553"/>
    </source>
</evidence>
<evidence type="ECO:0000313" key="15">
    <source>
        <dbReference type="Proteomes" id="UP001495147"/>
    </source>
</evidence>
<dbReference type="PANTHER" id="PTHR45339:SF1">
    <property type="entry name" value="HYBRID SIGNAL TRANSDUCTION HISTIDINE KINASE J"/>
    <property type="match status" value="1"/>
</dbReference>
<keyword evidence="9" id="KW-0812">Transmembrane</keyword>
<dbReference type="Gene3D" id="3.30.565.10">
    <property type="entry name" value="Histidine kinase-like ATPase, C-terminal domain"/>
    <property type="match status" value="1"/>
</dbReference>
<dbReference type="Proteomes" id="UP001495147">
    <property type="component" value="Unassembled WGS sequence"/>
</dbReference>
<dbReference type="SUPFAM" id="SSF47384">
    <property type="entry name" value="Homodimeric domain of signal transducing histidine kinase"/>
    <property type="match status" value="1"/>
</dbReference>
<evidence type="ECO:0000259" key="11">
    <source>
        <dbReference type="PROSITE" id="PS50110"/>
    </source>
</evidence>
<evidence type="ECO:0000256" key="3">
    <source>
        <dbReference type="ARBA" id="ARBA00012438"/>
    </source>
</evidence>
<dbReference type="Pfam" id="PF08447">
    <property type="entry name" value="PAS_3"/>
    <property type="match status" value="1"/>
</dbReference>
<comment type="catalytic activity">
    <reaction evidence="1">
        <text>ATP + protein L-histidine = ADP + protein N-phospho-L-histidine.</text>
        <dbReference type="EC" id="2.7.13.3"/>
    </reaction>
</comment>
<dbReference type="SMART" id="SM00387">
    <property type="entry name" value="HATPase_c"/>
    <property type="match status" value="1"/>
</dbReference>
<dbReference type="PRINTS" id="PR00344">
    <property type="entry name" value="BCTRLSENSOR"/>
</dbReference>
<dbReference type="Gene3D" id="3.40.50.2300">
    <property type="match status" value="1"/>
</dbReference>
<dbReference type="InterPro" id="IPR003661">
    <property type="entry name" value="HisK_dim/P_dom"/>
</dbReference>
<reference evidence="14 15" key="1">
    <citation type="submission" date="2024-05" db="EMBL/GenBank/DDBJ databases">
        <title>Roseateles sp. DJS-2-20 16S ribosomal RNA gene Genome sequencing and assembly.</title>
        <authorList>
            <person name="Woo H."/>
        </authorList>
    </citation>
    <scope>NUCLEOTIDE SEQUENCE [LARGE SCALE GENOMIC DNA]</scope>
    <source>
        <strain evidence="14 15">DJS-2-20</strain>
    </source>
</reference>
<feature type="domain" description="Histidine kinase" evidence="10">
    <location>
        <begin position="393"/>
        <end position="617"/>
    </location>
</feature>
<dbReference type="InterPro" id="IPR036890">
    <property type="entry name" value="HATPase_C_sf"/>
</dbReference>
<dbReference type="Pfam" id="PF00672">
    <property type="entry name" value="HAMP"/>
    <property type="match status" value="1"/>
</dbReference>
<evidence type="ECO:0000256" key="9">
    <source>
        <dbReference type="SAM" id="Phobius"/>
    </source>
</evidence>